<feature type="compositionally biased region" description="Pro residues" evidence="1">
    <location>
        <begin position="103"/>
        <end position="128"/>
    </location>
</feature>
<protein>
    <recommendedName>
        <fullName evidence="2">ZNF380 coiled-coil domain-containing protein</fullName>
    </recommendedName>
</protein>
<dbReference type="Proteomes" id="UP000355283">
    <property type="component" value="Unassembled WGS sequence"/>
</dbReference>
<feature type="compositionally biased region" description="Polar residues" evidence="1">
    <location>
        <begin position="66"/>
        <end position="89"/>
    </location>
</feature>
<organism evidence="3 4">
    <name type="scientific">Nannochloropsis salina CCMP1776</name>
    <dbReference type="NCBI Taxonomy" id="1027361"/>
    <lineage>
        <taxon>Eukaryota</taxon>
        <taxon>Sar</taxon>
        <taxon>Stramenopiles</taxon>
        <taxon>Ochrophyta</taxon>
        <taxon>Eustigmatophyceae</taxon>
        <taxon>Eustigmatales</taxon>
        <taxon>Monodopsidaceae</taxon>
        <taxon>Microchloropsis</taxon>
        <taxon>Microchloropsis salina</taxon>
    </lineage>
</organism>
<evidence type="ECO:0000313" key="3">
    <source>
        <dbReference type="EMBL" id="TFJ81403.1"/>
    </source>
</evidence>
<dbReference type="EMBL" id="SDOX01000128">
    <property type="protein sequence ID" value="TFJ81403.1"/>
    <property type="molecule type" value="Genomic_DNA"/>
</dbReference>
<feature type="region of interest" description="Disordered" evidence="1">
    <location>
        <begin position="381"/>
        <end position="411"/>
    </location>
</feature>
<gene>
    <name evidence="3" type="ORF">NSK_007364</name>
</gene>
<dbReference type="Pfam" id="PF23406">
    <property type="entry name" value="ZNF380_CC"/>
    <property type="match status" value="1"/>
</dbReference>
<feature type="compositionally biased region" description="Low complexity" evidence="1">
    <location>
        <begin position="48"/>
        <end position="65"/>
    </location>
</feature>
<reference evidence="3 4" key="1">
    <citation type="submission" date="2019-01" db="EMBL/GenBank/DDBJ databases">
        <title>Nuclear Genome Assembly of the Microalgal Biofuel strain Nannochloropsis salina CCMP1776.</title>
        <authorList>
            <person name="Hovde B."/>
        </authorList>
    </citation>
    <scope>NUCLEOTIDE SEQUENCE [LARGE SCALE GENOMIC DNA]</scope>
    <source>
        <strain evidence="3 4">CCMP1776</strain>
    </source>
</reference>
<evidence type="ECO:0000313" key="4">
    <source>
        <dbReference type="Proteomes" id="UP000355283"/>
    </source>
</evidence>
<feature type="compositionally biased region" description="Basic and acidic residues" evidence="1">
    <location>
        <begin position="355"/>
        <end position="367"/>
    </location>
</feature>
<evidence type="ECO:0000256" key="1">
    <source>
        <dbReference type="SAM" id="MobiDB-lite"/>
    </source>
</evidence>
<evidence type="ECO:0000259" key="2">
    <source>
        <dbReference type="Pfam" id="PF23406"/>
    </source>
</evidence>
<feature type="region of interest" description="Disordered" evidence="1">
    <location>
        <begin position="293"/>
        <end position="367"/>
    </location>
</feature>
<accession>A0A4D9CV98</accession>
<dbReference type="AlphaFoldDB" id="A0A4D9CV98"/>
<feature type="region of interest" description="Disordered" evidence="1">
    <location>
        <begin position="45"/>
        <end position="223"/>
    </location>
</feature>
<name>A0A4D9CV98_9STRA</name>
<keyword evidence="4" id="KW-1185">Reference proteome</keyword>
<feature type="domain" description="ZNF380 coiled-coil" evidence="2">
    <location>
        <begin position="215"/>
        <end position="278"/>
    </location>
</feature>
<sequence length="411" mass="43879">MGDSVRDLMRKAAKDKQRKAEAIAAAVAKSKGKEEFLALLRKKVGENAPPAKKTLAAAAAASPSAQEQHSTLFGSNLPDATTSSSVSTQKTRKVALSALPGAMAPPPPRSRQPPPPPPSPALPPPDPPATTKALPGIEHVNSDDEEEGEAVQAITPSLPVPPAALPAGFFDEGVDDAENTAVRRGNVEENDGDGEAGSLPSSPKPEKSSASTSALPTGFFDDPEADALAHNIDLNAEKEAEARKEWEDFQKFAADVAVAEAGQEVVEEEEWEEEERRKELEHLYYTARLAGLMATSGEATERRRKKRGKDGEGEGEEEGMKKGEAVSNSGALPGVPSEAEAPTWRAVPEDEDGDGKERVGDEGREKETVAALEISAMLREKKRRKKEAMQEVVQDGYVAPDPLDWRAKSFA</sequence>
<dbReference type="OrthoDB" id="77607at2759"/>
<comment type="caution">
    <text evidence="3">The sequence shown here is derived from an EMBL/GenBank/DDBJ whole genome shotgun (WGS) entry which is preliminary data.</text>
</comment>
<proteinExistence type="predicted"/>
<dbReference type="InterPro" id="IPR059039">
    <property type="entry name" value="ZNF380_CC"/>
</dbReference>